<dbReference type="EMBL" id="CP047289">
    <property type="protein sequence ID" value="QUS36451.1"/>
    <property type="molecule type" value="Genomic_DNA"/>
</dbReference>
<dbReference type="InterPro" id="IPR036108">
    <property type="entry name" value="4pyrrol_syn_uPrphyn_synt_sf"/>
</dbReference>
<sequence length="232" mass="23735">MSRQSRPPVLLTRPAAAAARDAQGLDGPVVLSPLAEPEVLCPELPPADGLIFTSARAASALGGRCPALRAWCVGARTAEAARAAGFDAVSADGDAEALIALLLKARPDGVLLHARGEETRGDVAARLTAAGLRVAEAVVYRMAPKPLSEEAKALLFNAAEVIVPLHSPASARRFAMAAAGARARLRLACLSPAVAAAAPPAAETRIAARPDAPSMHALVTAMQRLETSTPQG</sequence>
<dbReference type="AlphaFoldDB" id="A0A8J8MTI2"/>
<proteinExistence type="predicted"/>
<protein>
    <submittedName>
        <fullName evidence="2">Uroporphyrinogen-III synthase</fullName>
    </submittedName>
</protein>
<keyword evidence="3" id="KW-1185">Reference proteome</keyword>
<name>A0A8J8MTI2_9RHOB</name>
<dbReference type="InterPro" id="IPR003754">
    <property type="entry name" value="4pyrrol_synth_uPrphyn_synth"/>
</dbReference>
<evidence type="ECO:0000259" key="1">
    <source>
        <dbReference type="Pfam" id="PF02602"/>
    </source>
</evidence>
<organism evidence="2 3">
    <name type="scientific">Falsirhodobacter algicola</name>
    <dbReference type="NCBI Taxonomy" id="2692330"/>
    <lineage>
        <taxon>Bacteria</taxon>
        <taxon>Pseudomonadati</taxon>
        <taxon>Pseudomonadota</taxon>
        <taxon>Alphaproteobacteria</taxon>
        <taxon>Rhodobacterales</taxon>
        <taxon>Paracoccaceae</taxon>
        <taxon>Falsirhodobacter</taxon>
    </lineage>
</organism>
<reference evidence="2" key="1">
    <citation type="submission" date="2020-01" db="EMBL/GenBank/DDBJ databases">
        <authorList>
            <person name="Yang Y."/>
            <person name="Kwon Y.M."/>
        </authorList>
    </citation>
    <scope>NUCLEOTIDE SEQUENCE</scope>
    <source>
        <strain evidence="2">PG104</strain>
    </source>
</reference>
<dbReference type="GO" id="GO:0004852">
    <property type="term" value="F:uroporphyrinogen-III synthase activity"/>
    <property type="evidence" value="ECO:0007669"/>
    <property type="project" value="InterPro"/>
</dbReference>
<dbReference type="GO" id="GO:0033014">
    <property type="term" value="P:tetrapyrrole biosynthetic process"/>
    <property type="evidence" value="ECO:0007669"/>
    <property type="project" value="InterPro"/>
</dbReference>
<dbReference type="RefSeq" id="WP_211783672.1">
    <property type="nucleotide sequence ID" value="NZ_CP047289.1"/>
</dbReference>
<dbReference type="KEGG" id="fap:GR316_09360"/>
<evidence type="ECO:0000313" key="3">
    <source>
        <dbReference type="Proteomes" id="UP000679284"/>
    </source>
</evidence>
<dbReference type="CDD" id="cd06578">
    <property type="entry name" value="HemD"/>
    <property type="match status" value="1"/>
</dbReference>
<dbReference type="Proteomes" id="UP000679284">
    <property type="component" value="Chromosome"/>
</dbReference>
<accession>A0A8J8MTI2</accession>
<evidence type="ECO:0000313" key="2">
    <source>
        <dbReference type="EMBL" id="QUS36451.1"/>
    </source>
</evidence>
<dbReference type="Gene3D" id="3.40.50.10090">
    <property type="match status" value="2"/>
</dbReference>
<dbReference type="SUPFAM" id="SSF69618">
    <property type="entry name" value="HemD-like"/>
    <property type="match status" value="1"/>
</dbReference>
<feature type="domain" description="Tetrapyrrole biosynthesis uroporphyrinogen III synthase" evidence="1">
    <location>
        <begin position="40"/>
        <end position="215"/>
    </location>
</feature>
<dbReference type="Pfam" id="PF02602">
    <property type="entry name" value="HEM4"/>
    <property type="match status" value="1"/>
</dbReference>
<gene>
    <name evidence="2" type="ORF">GR316_09360</name>
</gene>